<feature type="domain" description="PA14" evidence="9">
    <location>
        <begin position="918"/>
        <end position="1061"/>
    </location>
</feature>
<keyword evidence="11" id="KW-1185">Reference proteome</keyword>
<dbReference type="InterPro" id="IPR036909">
    <property type="entry name" value="Cyt_c-like_dom_sf"/>
</dbReference>
<evidence type="ECO:0000256" key="3">
    <source>
        <dbReference type="ARBA" id="ARBA00022723"/>
    </source>
</evidence>
<feature type="domain" description="PA14" evidence="9">
    <location>
        <begin position="657"/>
        <end position="795"/>
    </location>
</feature>
<dbReference type="SUPFAM" id="SSF46626">
    <property type="entry name" value="Cytochrome c"/>
    <property type="match status" value="2"/>
</dbReference>
<dbReference type="SUPFAM" id="SSF49265">
    <property type="entry name" value="Fibronectin type III"/>
    <property type="match status" value="3"/>
</dbReference>
<name>A0A1H4G3C8_9GAMM</name>
<feature type="domain" description="PA14" evidence="9">
    <location>
        <begin position="788"/>
        <end position="923"/>
    </location>
</feature>
<dbReference type="InterPro" id="IPR037524">
    <property type="entry name" value="PA14/GLEYA"/>
</dbReference>
<evidence type="ECO:0000313" key="11">
    <source>
        <dbReference type="Proteomes" id="UP000199397"/>
    </source>
</evidence>
<evidence type="ECO:0000256" key="1">
    <source>
        <dbReference type="ARBA" id="ARBA00022448"/>
    </source>
</evidence>
<dbReference type="PANTHER" id="PTHR33751:SF9">
    <property type="entry name" value="CYTOCHROME C4"/>
    <property type="match status" value="1"/>
</dbReference>
<dbReference type="Gene3D" id="2.60.40.10">
    <property type="entry name" value="Immunoglobulins"/>
    <property type="match status" value="5"/>
</dbReference>
<evidence type="ECO:0000259" key="9">
    <source>
        <dbReference type="PROSITE" id="PS51820"/>
    </source>
</evidence>
<evidence type="ECO:0000313" key="10">
    <source>
        <dbReference type="EMBL" id="SEB04136.1"/>
    </source>
</evidence>
<evidence type="ECO:0000256" key="6">
    <source>
        <dbReference type="PROSITE-ProRule" id="PRU00433"/>
    </source>
</evidence>
<dbReference type="Proteomes" id="UP000199397">
    <property type="component" value="Unassembled WGS sequence"/>
</dbReference>
<evidence type="ECO:0000256" key="2">
    <source>
        <dbReference type="ARBA" id="ARBA00022617"/>
    </source>
</evidence>
<dbReference type="Gene3D" id="1.10.760.10">
    <property type="entry name" value="Cytochrome c-like domain"/>
    <property type="match status" value="2"/>
</dbReference>
<sequence length="3033" mass="329066">MRIPNNKGMRCIFASNLLQRVILNGFLPVILLLSSVNAYPGSSALESHAYATRQPLSVLPYISSLAVIRLQDLNDASSITLAAQAAVAATALMPQGQRALLNVDLDFLSLAQALITATDEAGKPIQGITTAGALLPDHGIWLEQGVAAARQRVLAFFQAYQQHQGQLDRVALEYTGLGLSAAELKATGEASGDLMAYLAAIETDPRFATENLAAQLGFSHLSSMYAGDAQAASYQTRWNAVMKQRVAAYLYQAFYQPLATVFPQAQVAARDYYRQTTDFAVTGSAFQDTAGALAGNAQGRNLTGILPDTGLQIDGVAYPATAFNAFRYEINRVRSMALSAPEPIFPTLSPPNPATPSGMTALLAGSDLYQEMVIHAVLTGARQFVYRNTQATAEQEISLNNTLNEVDALLGKMPVVSTVDNLSVWKQPFVLTSARGANGTVWRFSPQLDASTPLTNTILQQQPAVFAVAGLQVTVPAAQVHSVNNPASGQGVWLTESENPQVVSCPQPLAVGRECVAYYAGDALAAPATLLVEKTAPAVDAAGAATVLFARDWKSGGADAATGRDQFTVQYNANMDFPSGLYQFAIKADDQVRLWVDDQLLLDGNVGETTAARDLSADVALSGLHTLKLEYTDLADEAVLELRMQRLSSAADDCSTVPSGKFCGQFFANRDLSGTSAAIASTAAIAFDWGNGKPLPSLPADNFSSRWVGDFQFAAGNYTFTTTADDGVRVWVDDELLVDAWKDQAPTTYVKSKTLSAGKHRVKMEYYERGGGAVAKLNWEKTQSCDTIPTGQFCAEYYNNVDFVGNPAKIQNETAINYEWKDGSPAEGVNADRFAVRWQGDFELAGDYRFLAKVDDRMRVWVGDDLIIDLWESNDAKEHFHDVSLPAGKHRIKVEMREYGGWARAMMSWEQRADCEGAPDNAFCGAFYAGDALAGDVLRTQKVDALNVNWGTERVMHGVPADMFSARWLGKFDFPTSGYYRFNTEMDDGVKVWVGDQLVIDQWSSDWRWSGKAQSAPFIEAGKHTVKVEYRERYGAAFLNLGWQLVDGCGTTPENAFCLSYFNNQELTGIPAQVLKTPATIDYAWGDAQQPEPMVWKDTFSARWVGKVNFEDATYRFATDVDDGVRIWVDGDELPLNAWNRVWPNYGKYQLLKKMSPGLHDLKIEYREGWGAAAAKVTWEKAPDCSTVPDGQFCAAFFNGIGLQGAPLDTRMDQAINFDWKYESPTPAVPRDNFSTRWVGNFTFAEGEYTFTARTDDGFRLWVGGKPLIDSWKPQGPTTYTKRVFLTEGAHEVKVEYYESGGGAVAQLAWQIDLSGQPQAPVNLKASQVTQTAATLDWTAQELASFYRVYRDGELVATVTTPTFTDTDVTVTQSYAYRVTALWASGRESLPSTLNVTIPDTQAPTQPANLRAQAVTGDSIQLVWQAASDNVAVARYRVLHDGAQVAETTTPSFTDNGLSSFSRYAYNVLALDAAGNVSLMSNPLTAYTSDGTPPSVPQALQAFADKGQVTLSWQAATDNVGVAAYRILRDGQEIGTSTAARFGDTSVQQNTTYRYQVVAVDSAGNRSESSAAVSLLSGDSTAPSAPANMSANADATRLQVALRWDAANDNVGVAQYRVLRNGRLLAVSKLATYTDTDVQLGNTYRYSVTAEDAAGNASIASNAVETSLSAICESTQLYYQQQVETHVGNCASCHVAGGMAQNSRLIFSTGDNASARNLNALNAITQTVGKTTVLQKASGQVAHGGGAVLPVGSDALQVFTTLLDKLADPQQCDAVNTSTGVAVLVESMAANCASCHGTNGVSHGPATPGLAGMDSHYFSKLMRDYQTGNRASTVMGRIAKGYSAQEIDQLATFFAAQTFKVTEQTTDAVQVARGQGLHQQYCASCHTANGRDDSLTGVRLAGQWQPYLERTLQDYATKRSHAPTGMANQLSALLAREDGEALNALAAFYASSPADSQAPDAPEYVEVAAYTPTGVTLTWMDASDEWGVSYYEIYRDGVLIGRSRYNSFTDTGLAQGSYRYTIVAVDASGNRSVVSNEVVASVSSETATPNGVQLLDYPETLRKAAVLLLNRTPTAAELAAVTSEETFRSTLRTMLDAAGALNPFVYRAGHEVFLSNGAARVNSGNGGIQTMDFPALATLTTEEMNIVSDTIRKEPVFLMQYIVGSDRPWTEVLTADYTVLNPMLSKALGAQPLEAFTNVTDQNELRPARIPQVSARFADKPFPHAGVLTTNAWLSRFPTTDTNRNRHRASKVYKQFLGLNIEALAQRPLNDSGNGNFRVPTMENPNCMVCHTVMDPVAGAFKEWGNNARYLQNFDGTQGDKDSLAWAYKSSSYPLSHLGQAWYQKGDLWYRDMLMPGLDGKAMPGGFTGFGSETWVDSVNLLVNPSAESGVSGWTTVTGKAEASNKAGCSRITRDPQSGQALFHLGVCNQDTAETLLQQTIDITSHASVVDAGKAAVNYGAYMSTKGSGDIPSVWVTFVGADDQVLGESRILLETIGWKWGNQKAEQAVPVGTRHLRFNLRGVRSPNTWADKFLDVYADDVFLTLKTPASNVAAAEGLQDSLQWLGKHLVADQRFAKGGVHFWYRTLFKREPLTAPVDPAVAGYAQQMAAFNEQDAQLTTLAEQFRQDSGHGIWNVKDLLINMVASPLFRAESGYLDATAKQAIPDLGVARLLTPEEINGKLKALLGAEWSPFRPERAWGDRMGLFYGGFDGGSLQPTPNTEMNTLMSKIPERMAIELSCNAVYNDFRSTASERKLFRLVEATDTPSLEELGDSQANMLLNPGAEQGMASWVIEQGTARILSGAAGCDGGPSIRSGQAIFNPGSICKTPTPLGRMYQDVDVTAWATTIDAGQGRAVFGAALRGWSTNNDEASISLSFRDASGVEIGTSAVLSSARDRWENFSTSTNVPANTRLIRFVMQGRNLGAANSNTDAFVDDTYLRVVANGSDYMAAGEKRIRSNIQFLHKHLLNEDLLLDDAEIDRTYRLFSEVQADAMGVGTSACRLYSDWEDPQRTKRAWSIVMMYLLTDARFLYE</sequence>
<reference evidence="10 11" key="1">
    <citation type="submission" date="2016-10" db="EMBL/GenBank/DDBJ databases">
        <authorList>
            <person name="de Groot N.N."/>
        </authorList>
    </citation>
    <scope>NUCLEOTIDE SEQUENCE [LARGE SCALE GENOMIC DNA]</scope>
    <source>
        <strain evidence="10 11">DSM 21228</strain>
    </source>
</reference>
<evidence type="ECO:0000259" key="8">
    <source>
        <dbReference type="PROSITE" id="PS51007"/>
    </source>
</evidence>
<keyword evidence="2 6" id="KW-0349">Heme</keyword>
<dbReference type="SUPFAM" id="SSF56988">
    <property type="entry name" value="Anthrax protective antigen"/>
    <property type="match status" value="6"/>
</dbReference>
<keyword evidence="5 6" id="KW-0408">Iron</keyword>
<dbReference type="Gene3D" id="2.60.120.380">
    <property type="match status" value="1"/>
</dbReference>
<dbReference type="GO" id="GO:0020037">
    <property type="term" value="F:heme binding"/>
    <property type="evidence" value="ECO:0007669"/>
    <property type="project" value="InterPro"/>
</dbReference>
<dbReference type="InterPro" id="IPR050597">
    <property type="entry name" value="Cytochrome_c_Oxidase_Subunit"/>
</dbReference>
<feature type="domain" description="PA14" evidence="9">
    <location>
        <begin position="1052"/>
        <end position="1197"/>
    </location>
</feature>
<dbReference type="InterPro" id="IPR013783">
    <property type="entry name" value="Ig-like_fold"/>
</dbReference>
<dbReference type="PANTHER" id="PTHR33751">
    <property type="entry name" value="CBB3-TYPE CYTOCHROME C OXIDASE SUBUNIT FIXP"/>
    <property type="match status" value="1"/>
</dbReference>
<dbReference type="Gene3D" id="3.90.182.10">
    <property type="entry name" value="Toxin - Anthrax Protective Antigen,domain 1"/>
    <property type="match status" value="4"/>
</dbReference>
<dbReference type="STRING" id="525918.SAMN05660964_03264"/>
<dbReference type="Pfam" id="PF07691">
    <property type="entry name" value="PA14"/>
    <property type="match status" value="6"/>
</dbReference>
<dbReference type="PROSITE" id="PS50853">
    <property type="entry name" value="FN3"/>
    <property type="match status" value="3"/>
</dbReference>
<keyword evidence="3 6" id="KW-0479">Metal-binding</keyword>
<dbReference type="Gene3D" id="2.60.120.260">
    <property type="entry name" value="Galactose-binding domain-like"/>
    <property type="match status" value="2"/>
</dbReference>
<gene>
    <name evidence="10" type="ORF">SAMN05660964_03264</name>
</gene>
<dbReference type="SMART" id="SM00758">
    <property type="entry name" value="PA14"/>
    <property type="match status" value="6"/>
</dbReference>
<keyword evidence="4" id="KW-0249">Electron transport</keyword>
<dbReference type="SMART" id="SM00060">
    <property type="entry name" value="FN3"/>
    <property type="match status" value="5"/>
</dbReference>
<dbReference type="InterPro" id="IPR003961">
    <property type="entry name" value="FN3_dom"/>
</dbReference>
<feature type="domain" description="Cytochrome c" evidence="8">
    <location>
        <begin position="1775"/>
        <end position="1858"/>
    </location>
</feature>
<keyword evidence="1" id="KW-0813">Transport</keyword>
<feature type="domain" description="Fibronectin type-III" evidence="7">
    <location>
        <begin position="1406"/>
        <end position="1491"/>
    </location>
</feature>
<dbReference type="InterPro" id="IPR011658">
    <property type="entry name" value="PA14_dom"/>
</dbReference>
<dbReference type="InterPro" id="IPR036116">
    <property type="entry name" value="FN3_sf"/>
</dbReference>
<feature type="domain" description="Fibronectin type-III" evidence="7">
    <location>
        <begin position="1493"/>
        <end position="1580"/>
    </location>
</feature>
<feature type="domain" description="Cytochrome c" evidence="8">
    <location>
        <begin position="1869"/>
        <end position="1969"/>
    </location>
</feature>
<dbReference type="InterPro" id="IPR009056">
    <property type="entry name" value="Cyt_c-like_dom"/>
</dbReference>
<dbReference type="PROSITE" id="PS51820">
    <property type="entry name" value="PA14"/>
    <property type="match status" value="5"/>
</dbReference>
<dbReference type="RefSeq" id="WP_093070323.1">
    <property type="nucleotide sequence ID" value="NZ_FNQP01000027.1"/>
</dbReference>
<protein>
    <submittedName>
        <fullName evidence="10">Cytochrome c553</fullName>
    </submittedName>
</protein>
<feature type="domain" description="Fibronectin type-III" evidence="7">
    <location>
        <begin position="1320"/>
        <end position="1404"/>
    </location>
</feature>
<dbReference type="GO" id="GO:0009055">
    <property type="term" value="F:electron transfer activity"/>
    <property type="evidence" value="ECO:0007669"/>
    <property type="project" value="InterPro"/>
</dbReference>
<dbReference type="EMBL" id="FNQP01000027">
    <property type="protein sequence ID" value="SEB04136.1"/>
    <property type="molecule type" value="Genomic_DNA"/>
</dbReference>
<organism evidence="10 11">
    <name type="scientific">Thiothrix caldifontis</name>
    <dbReference type="NCBI Taxonomy" id="525918"/>
    <lineage>
        <taxon>Bacteria</taxon>
        <taxon>Pseudomonadati</taxon>
        <taxon>Pseudomonadota</taxon>
        <taxon>Gammaproteobacteria</taxon>
        <taxon>Thiotrichales</taxon>
        <taxon>Thiotrichaceae</taxon>
        <taxon>Thiothrix</taxon>
    </lineage>
</organism>
<evidence type="ECO:0000256" key="4">
    <source>
        <dbReference type="ARBA" id="ARBA00022982"/>
    </source>
</evidence>
<proteinExistence type="predicted"/>
<dbReference type="PROSITE" id="PS51007">
    <property type="entry name" value="CYTC"/>
    <property type="match status" value="2"/>
</dbReference>
<accession>A0A1H4G3C8</accession>
<dbReference type="CDD" id="cd00063">
    <property type="entry name" value="FN3"/>
    <property type="match status" value="3"/>
</dbReference>
<evidence type="ECO:0000259" key="7">
    <source>
        <dbReference type="PROSITE" id="PS50853"/>
    </source>
</evidence>
<feature type="domain" description="PA14" evidence="9">
    <location>
        <begin position="1188"/>
        <end position="1326"/>
    </location>
</feature>
<dbReference type="OrthoDB" id="9785394at2"/>
<dbReference type="GO" id="GO:0046872">
    <property type="term" value="F:metal ion binding"/>
    <property type="evidence" value="ECO:0007669"/>
    <property type="project" value="UniProtKB-KW"/>
</dbReference>
<evidence type="ECO:0000256" key="5">
    <source>
        <dbReference type="ARBA" id="ARBA00023004"/>
    </source>
</evidence>